<keyword evidence="6 10" id="KW-0560">Oxidoreductase</keyword>
<feature type="transmembrane region" description="Helical" evidence="11">
    <location>
        <begin position="292"/>
        <end position="317"/>
    </location>
</feature>
<organism evidence="12 13">
    <name type="scientific">Sphaerobolus stellatus (strain SS14)</name>
    <dbReference type="NCBI Taxonomy" id="990650"/>
    <lineage>
        <taxon>Eukaryota</taxon>
        <taxon>Fungi</taxon>
        <taxon>Dikarya</taxon>
        <taxon>Basidiomycota</taxon>
        <taxon>Agaricomycotina</taxon>
        <taxon>Agaricomycetes</taxon>
        <taxon>Phallomycetidae</taxon>
        <taxon>Geastrales</taxon>
        <taxon>Sphaerobolaceae</taxon>
        <taxon>Sphaerobolus</taxon>
    </lineage>
</organism>
<keyword evidence="11" id="KW-0812">Transmembrane</keyword>
<evidence type="ECO:0000256" key="11">
    <source>
        <dbReference type="SAM" id="Phobius"/>
    </source>
</evidence>
<keyword evidence="11" id="KW-0472">Membrane</keyword>
<evidence type="ECO:0000256" key="9">
    <source>
        <dbReference type="PIRSR" id="PIRSR602401-1"/>
    </source>
</evidence>
<evidence type="ECO:0000256" key="10">
    <source>
        <dbReference type="RuleBase" id="RU000461"/>
    </source>
</evidence>
<dbReference type="InterPro" id="IPR017972">
    <property type="entry name" value="Cyt_P450_CS"/>
</dbReference>
<dbReference type="Proteomes" id="UP000054279">
    <property type="component" value="Unassembled WGS sequence"/>
</dbReference>
<keyword evidence="4 9" id="KW-0349">Heme</keyword>
<dbReference type="InterPro" id="IPR050364">
    <property type="entry name" value="Cytochrome_P450_fung"/>
</dbReference>
<evidence type="ECO:0000256" key="2">
    <source>
        <dbReference type="ARBA" id="ARBA00005179"/>
    </source>
</evidence>
<dbReference type="GO" id="GO:0016705">
    <property type="term" value="F:oxidoreductase activity, acting on paired donors, with incorporation or reduction of molecular oxygen"/>
    <property type="evidence" value="ECO:0007669"/>
    <property type="project" value="InterPro"/>
</dbReference>
<comment type="pathway">
    <text evidence="2">Secondary metabolite biosynthesis.</text>
</comment>
<dbReference type="HOGENOM" id="CLU_001570_2_3_1"/>
<evidence type="ECO:0008006" key="14">
    <source>
        <dbReference type="Google" id="ProtNLM"/>
    </source>
</evidence>
<proteinExistence type="inferred from homology"/>
<feature type="binding site" description="axial binding residue" evidence="9">
    <location>
        <position position="437"/>
    </location>
    <ligand>
        <name>heme</name>
        <dbReference type="ChEBI" id="CHEBI:30413"/>
    </ligand>
    <ligandPart>
        <name>Fe</name>
        <dbReference type="ChEBI" id="CHEBI:18248"/>
    </ligandPart>
</feature>
<dbReference type="CDD" id="cd11065">
    <property type="entry name" value="CYP64-like"/>
    <property type="match status" value="1"/>
</dbReference>
<keyword evidence="11" id="KW-1133">Transmembrane helix</keyword>
<keyword evidence="13" id="KW-1185">Reference proteome</keyword>
<reference evidence="12 13" key="1">
    <citation type="submission" date="2014-06" db="EMBL/GenBank/DDBJ databases">
        <title>Evolutionary Origins and Diversification of the Mycorrhizal Mutualists.</title>
        <authorList>
            <consortium name="DOE Joint Genome Institute"/>
            <consortium name="Mycorrhizal Genomics Consortium"/>
            <person name="Kohler A."/>
            <person name="Kuo A."/>
            <person name="Nagy L.G."/>
            <person name="Floudas D."/>
            <person name="Copeland A."/>
            <person name="Barry K.W."/>
            <person name="Cichocki N."/>
            <person name="Veneault-Fourrey C."/>
            <person name="LaButti K."/>
            <person name="Lindquist E.A."/>
            <person name="Lipzen A."/>
            <person name="Lundell T."/>
            <person name="Morin E."/>
            <person name="Murat C."/>
            <person name="Riley R."/>
            <person name="Ohm R."/>
            <person name="Sun H."/>
            <person name="Tunlid A."/>
            <person name="Henrissat B."/>
            <person name="Grigoriev I.V."/>
            <person name="Hibbett D.S."/>
            <person name="Martin F."/>
        </authorList>
    </citation>
    <scope>NUCLEOTIDE SEQUENCE [LARGE SCALE GENOMIC DNA]</scope>
    <source>
        <strain evidence="12 13">SS14</strain>
    </source>
</reference>
<dbReference type="PANTHER" id="PTHR46300">
    <property type="entry name" value="P450, PUTATIVE (EUROFUNG)-RELATED-RELATED"/>
    <property type="match status" value="1"/>
</dbReference>
<dbReference type="OrthoDB" id="2789670at2759"/>
<dbReference type="GO" id="GO:0005506">
    <property type="term" value="F:iron ion binding"/>
    <property type="evidence" value="ECO:0007669"/>
    <property type="project" value="InterPro"/>
</dbReference>
<dbReference type="InterPro" id="IPR002401">
    <property type="entry name" value="Cyt_P450_E_grp-I"/>
</dbReference>
<keyword evidence="8 10" id="KW-0503">Monooxygenase</keyword>
<gene>
    <name evidence="12" type="ORF">M422DRAFT_71480</name>
</gene>
<dbReference type="Pfam" id="PF00067">
    <property type="entry name" value="p450"/>
    <property type="match status" value="1"/>
</dbReference>
<keyword evidence="7 9" id="KW-0408">Iron</keyword>
<dbReference type="PRINTS" id="PR00463">
    <property type="entry name" value="EP450I"/>
</dbReference>
<evidence type="ECO:0000313" key="12">
    <source>
        <dbReference type="EMBL" id="KIJ28075.1"/>
    </source>
</evidence>
<name>A0A0C9US83_SPHS4</name>
<dbReference type="PANTHER" id="PTHR46300:SF7">
    <property type="entry name" value="P450, PUTATIVE (EUROFUNG)-RELATED"/>
    <property type="match status" value="1"/>
</dbReference>
<comment type="similarity">
    <text evidence="3 10">Belongs to the cytochrome P450 family.</text>
</comment>
<evidence type="ECO:0000256" key="7">
    <source>
        <dbReference type="ARBA" id="ARBA00023004"/>
    </source>
</evidence>
<dbReference type="EMBL" id="KN837315">
    <property type="protein sequence ID" value="KIJ28075.1"/>
    <property type="molecule type" value="Genomic_DNA"/>
</dbReference>
<dbReference type="AlphaFoldDB" id="A0A0C9US83"/>
<evidence type="ECO:0000313" key="13">
    <source>
        <dbReference type="Proteomes" id="UP000054279"/>
    </source>
</evidence>
<protein>
    <recommendedName>
        <fullName evidence="14">Cytochrome P450</fullName>
    </recommendedName>
</protein>
<dbReference type="Gene3D" id="1.10.630.10">
    <property type="entry name" value="Cytochrome P450"/>
    <property type="match status" value="1"/>
</dbReference>
<dbReference type="GO" id="GO:0004497">
    <property type="term" value="F:monooxygenase activity"/>
    <property type="evidence" value="ECO:0007669"/>
    <property type="project" value="UniProtKB-KW"/>
</dbReference>
<evidence type="ECO:0000256" key="4">
    <source>
        <dbReference type="ARBA" id="ARBA00022617"/>
    </source>
</evidence>
<evidence type="ECO:0000256" key="5">
    <source>
        <dbReference type="ARBA" id="ARBA00022723"/>
    </source>
</evidence>
<dbReference type="InterPro" id="IPR036396">
    <property type="entry name" value="Cyt_P450_sf"/>
</dbReference>
<evidence type="ECO:0000256" key="3">
    <source>
        <dbReference type="ARBA" id="ARBA00010617"/>
    </source>
</evidence>
<comment type="cofactor">
    <cofactor evidence="1 9">
        <name>heme</name>
        <dbReference type="ChEBI" id="CHEBI:30413"/>
    </cofactor>
</comment>
<sequence>MIHFTVLLGVSLALLVIPFSIATSRKKYRGRHLPGPRALPFIGNILDLLAHSLLKTLRQWANEFGPIMQVRVLQKNLIILNTMEAVSEVLNKRKNLYSNRPWFHMAGELMTAHESIIFSQSNESWKRRRRCAIQGLRPTKKRAFQREQQKMRDALLYRLGKNPDEFREEIRLCSARQILSPLYGLVPQSSQDKIVRLGEFLSEEVSGAAVLGNYAVDLFPILKYVPPSLPGMGFMDRARNVRELLQVTIMEPFLFAVNQSEASESFSSNFVLEQLASDTTEPPDVHESDIKWAAYSLYVAGVETTLVSVLLFIALMIQNQDRQNKGREEIEQVLPPGKMPLHDDIVNLPFCQSLVKETLRLYPPIPLGLPHMASVDDEYLGYHIPRNSIMVPNIWAIAHDPRLYGKPDEFIPERFMDRTEDVLDPSAYIFGFGRRMCPGLDFGMDSVNLICLSILASFNMTHKKDRKGNDIVSELEFGEETVSSMPKPFQCRFEPTPRYFEWQASMKE</sequence>
<evidence type="ECO:0000256" key="8">
    <source>
        <dbReference type="ARBA" id="ARBA00023033"/>
    </source>
</evidence>
<keyword evidence="5 9" id="KW-0479">Metal-binding</keyword>
<dbReference type="InterPro" id="IPR001128">
    <property type="entry name" value="Cyt_P450"/>
</dbReference>
<dbReference type="GO" id="GO:0020037">
    <property type="term" value="F:heme binding"/>
    <property type="evidence" value="ECO:0007669"/>
    <property type="project" value="InterPro"/>
</dbReference>
<dbReference type="SUPFAM" id="SSF48264">
    <property type="entry name" value="Cytochrome P450"/>
    <property type="match status" value="1"/>
</dbReference>
<evidence type="ECO:0000256" key="1">
    <source>
        <dbReference type="ARBA" id="ARBA00001971"/>
    </source>
</evidence>
<evidence type="ECO:0000256" key="6">
    <source>
        <dbReference type="ARBA" id="ARBA00023002"/>
    </source>
</evidence>
<dbReference type="PROSITE" id="PS00086">
    <property type="entry name" value="CYTOCHROME_P450"/>
    <property type="match status" value="1"/>
</dbReference>
<accession>A0A0C9US83</accession>
<dbReference type="PRINTS" id="PR00385">
    <property type="entry name" value="P450"/>
</dbReference>